<proteinExistence type="predicted"/>
<keyword evidence="2" id="KW-1185">Reference proteome</keyword>
<accession>A0A2L2TT08</accession>
<evidence type="ECO:0000313" key="2">
    <source>
        <dbReference type="Proteomes" id="UP000245910"/>
    </source>
</evidence>
<protein>
    <submittedName>
        <fullName evidence="1">Uncharacterized protein</fullName>
    </submittedName>
</protein>
<dbReference type="EMBL" id="LN649230">
    <property type="protein sequence ID" value="CEI63125.1"/>
    <property type="molecule type" value="Genomic_DNA"/>
</dbReference>
<dbReference type="AlphaFoldDB" id="A0A2L2TT08"/>
<dbReference type="Proteomes" id="UP000245910">
    <property type="component" value="Chromosome II"/>
</dbReference>
<sequence length="83" mass="9078">MCCAVLLSVPGQDADKKELGCWLGLACLFEDIPDQAGTLPLQPNGMLMLHKLEPDLNEIISVREISSLPNTEQSMNRRLAAGR</sequence>
<organism evidence="1 2">
    <name type="scientific">Fusarium venenatum</name>
    <dbReference type="NCBI Taxonomy" id="56646"/>
    <lineage>
        <taxon>Eukaryota</taxon>
        <taxon>Fungi</taxon>
        <taxon>Dikarya</taxon>
        <taxon>Ascomycota</taxon>
        <taxon>Pezizomycotina</taxon>
        <taxon>Sordariomycetes</taxon>
        <taxon>Hypocreomycetidae</taxon>
        <taxon>Hypocreales</taxon>
        <taxon>Nectriaceae</taxon>
        <taxon>Fusarium</taxon>
    </lineage>
</organism>
<evidence type="ECO:0000313" key="1">
    <source>
        <dbReference type="EMBL" id="CEI63125.1"/>
    </source>
</evidence>
<reference evidence="2" key="1">
    <citation type="submission" date="2014-10" db="EMBL/GenBank/DDBJ databases">
        <authorList>
            <person name="King R."/>
        </authorList>
    </citation>
    <scope>NUCLEOTIDE SEQUENCE [LARGE SCALE GENOMIC DNA]</scope>
    <source>
        <strain evidence="2">A3/5</strain>
    </source>
</reference>
<name>A0A2L2TT08_9HYPO</name>